<feature type="transmembrane region" description="Helical" evidence="1">
    <location>
        <begin position="12"/>
        <end position="31"/>
    </location>
</feature>
<proteinExistence type="predicted"/>
<comment type="caution">
    <text evidence="2">The sequence shown here is derived from an EMBL/GenBank/DDBJ whole genome shotgun (WGS) entry which is preliminary data.</text>
</comment>
<dbReference type="Proteomes" id="UP000658225">
    <property type="component" value="Unassembled WGS sequence"/>
</dbReference>
<evidence type="ECO:0000256" key="1">
    <source>
        <dbReference type="SAM" id="Phobius"/>
    </source>
</evidence>
<reference evidence="2" key="1">
    <citation type="submission" date="2020-10" db="EMBL/GenBank/DDBJ databases">
        <title>Genomic Encyclopedia of Type Strains, Phase IV (KMG-IV): sequencing the most valuable type-strain genomes for metagenomic binning, comparative biology and taxonomic classification.</title>
        <authorList>
            <person name="Goeker M."/>
        </authorList>
    </citation>
    <scope>NUCLEOTIDE SEQUENCE</scope>
    <source>
        <strain evidence="2">DSM 13886</strain>
    </source>
</reference>
<feature type="transmembrane region" description="Helical" evidence="1">
    <location>
        <begin position="349"/>
        <end position="368"/>
    </location>
</feature>
<keyword evidence="1" id="KW-0812">Transmembrane</keyword>
<feature type="transmembrane region" description="Helical" evidence="1">
    <location>
        <begin position="280"/>
        <end position="301"/>
    </location>
</feature>
<feature type="transmembrane region" description="Helical" evidence="1">
    <location>
        <begin position="227"/>
        <end position="252"/>
    </location>
</feature>
<keyword evidence="1" id="KW-0472">Membrane</keyword>
<accession>A0A927MJG3</accession>
<evidence type="ECO:0000313" key="2">
    <source>
        <dbReference type="EMBL" id="MBE1554991.1"/>
    </source>
</evidence>
<keyword evidence="3" id="KW-1185">Reference proteome</keyword>
<sequence length="377" mass="43870">MRILWNEIKKILTWKVLLLLILINSVLYFFVIEFHIEHFPNGRPALDSYKIATQMVDKYGIDMDEDEILDFKNVYDAEVKKADRYLQSRKEFVEAGIGSYDKFANYSWENEEQSALHDKVFFEEQVDLFFELQERSRLITFHENRKVYPYPSNATAKQKLRYEELNTAKHYRVYTELIIDNFREFISDVAIAILFSVVLVISPAILKDRSRQLLGLQYTAKKGRQLYLTKIAAGMISTFVVITALLIVYFSIYSLNKTSLFFDVPIHTFIGNYAWYNPTFFQYILLCVAAIYVLGFVFGLFAMAFSSIVSSMVALLGIQIPLVAGMLIFGLKPLLSFIIGIWYPQWLVPTSYSVMLIVSVLFVVYLTTREKRRDIVN</sequence>
<organism evidence="2 3">
    <name type="scientific">Sporosarcina limicola</name>
    <dbReference type="NCBI Taxonomy" id="34101"/>
    <lineage>
        <taxon>Bacteria</taxon>
        <taxon>Bacillati</taxon>
        <taxon>Bacillota</taxon>
        <taxon>Bacilli</taxon>
        <taxon>Bacillales</taxon>
        <taxon>Caryophanaceae</taxon>
        <taxon>Sporosarcina</taxon>
    </lineage>
</organism>
<feature type="transmembrane region" description="Helical" evidence="1">
    <location>
        <begin position="185"/>
        <end position="206"/>
    </location>
</feature>
<dbReference type="EMBL" id="JADBEL010000010">
    <property type="protein sequence ID" value="MBE1554991.1"/>
    <property type="molecule type" value="Genomic_DNA"/>
</dbReference>
<gene>
    <name evidence="2" type="ORF">H4683_002090</name>
</gene>
<protein>
    <submittedName>
        <fullName evidence="2">Uncharacterized protein</fullName>
    </submittedName>
</protein>
<keyword evidence="1" id="KW-1133">Transmembrane helix</keyword>
<dbReference type="RefSeq" id="WP_192598738.1">
    <property type="nucleotide sequence ID" value="NZ_JADBEL010000010.1"/>
</dbReference>
<dbReference type="AlphaFoldDB" id="A0A927MJG3"/>
<name>A0A927MJG3_9BACL</name>
<evidence type="ECO:0000313" key="3">
    <source>
        <dbReference type="Proteomes" id="UP000658225"/>
    </source>
</evidence>
<feature type="transmembrane region" description="Helical" evidence="1">
    <location>
        <begin position="313"/>
        <end position="343"/>
    </location>
</feature>